<dbReference type="OMA" id="VICCGSA"/>
<dbReference type="SUPFAM" id="SSF48403">
    <property type="entry name" value="Ankyrin repeat"/>
    <property type="match status" value="1"/>
</dbReference>
<keyword evidence="2 3" id="KW-0040">ANK repeat</keyword>
<evidence type="ECO:0000256" key="2">
    <source>
        <dbReference type="ARBA" id="ARBA00023043"/>
    </source>
</evidence>
<dbReference type="PROSITE" id="PS50297">
    <property type="entry name" value="ANK_REP_REGION"/>
    <property type="match status" value="2"/>
</dbReference>
<dbReference type="PROSITE" id="PS50088">
    <property type="entry name" value="ANK_REPEAT"/>
    <property type="match status" value="2"/>
</dbReference>
<organism evidence="4 5">
    <name type="scientific">Globisporangium ultimum (strain ATCC 200006 / CBS 805.95 / DAOM BR144)</name>
    <name type="common">Pythium ultimum</name>
    <dbReference type="NCBI Taxonomy" id="431595"/>
    <lineage>
        <taxon>Eukaryota</taxon>
        <taxon>Sar</taxon>
        <taxon>Stramenopiles</taxon>
        <taxon>Oomycota</taxon>
        <taxon>Peronosporomycetes</taxon>
        <taxon>Pythiales</taxon>
        <taxon>Pythiaceae</taxon>
        <taxon>Globisporangium</taxon>
    </lineage>
</organism>
<dbReference type="EMBL" id="GL376634">
    <property type="status" value="NOT_ANNOTATED_CDS"/>
    <property type="molecule type" value="Genomic_DNA"/>
</dbReference>
<evidence type="ECO:0000256" key="3">
    <source>
        <dbReference type="PROSITE-ProRule" id="PRU00023"/>
    </source>
</evidence>
<dbReference type="InParanoid" id="K3WAX0"/>
<proteinExistence type="predicted"/>
<dbReference type="Pfam" id="PF12796">
    <property type="entry name" value="Ank_2"/>
    <property type="match status" value="1"/>
</dbReference>
<keyword evidence="1" id="KW-0677">Repeat</keyword>
<accession>K3WAX0</accession>
<reference evidence="4" key="3">
    <citation type="submission" date="2015-02" db="UniProtKB">
        <authorList>
            <consortium name="EnsemblProtists"/>
        </authorList>
    </citation>
    <scope>IDENTIFICATION</scope>
    <source>
        <strain evidence="4">DAOM BR144</strain>
    </source>
</reference>
<dbReference type="eggNOG" id="KOG4177">
    <property type="taxonomic scope" value="Eukaryota"/>
</dbReference>
<evidence type="ECO:0000313" key="5">
    <source>
        <dbReference type="Proteomes" id="UP000019132"/>
    </source>
</evidence>
<dbReference type="EnsemblProtists" id="PYU1_T002111">
    <property type="protein sequence ID" value="PYU1_T002111"/>
    <property type="gene ID" value="PYU1_G002109"/>
</dbReference>
<dbReference type="Gene3D" id="1.25.40.20">
    <property type="entry name" value="Ankyrin repeat-containing domain"/>
    <property type="match status" value="2"/>
</dbReference>
<sequence length="196" mass="20814">MDDPLCNIPSAAVTGDELDPLASWRTCRQDSLKMQALQRADLYGGEPLLQSAMFGNLESLESLADEGVGIDARGSSGATALHMASLLPQGNGVVPFLLANGAPVNAIDEFGFTPLHRFIQSQNVEGAAMLLYSGANLTIYAPGGETPLHLAAYENSRELAQLLLAFGANPFARNDRGATSFEVGLFDMLVPPHHMT</sequence>
<reference evidence="5" key="2">
    <citation type="submission" date="2010-04" db="EMBL/GenBank/DDBJ databases">
        <authorList>
            <person name="Buell R."/>
            <person name="Hamilton J."/>
            <person name="Hostetler J."/>
        </authorList>
    </citation>
    <scope>NUCLEOTIDE SEQUENCE [LARGE SCALE GENOMIC DNA]</scope>
    <source>
        <strain evidence="5">DAOM:BR144</strain>
    </source>
</reference>
<dbReference type="InterPro" id="IPR002110">
    <property type="entry name" value="Ankyrin_rpt"/>
</dbReference>
<evidence type="ECO:0000256" key="1">
    <source>
        <dbReference type="ARBA" id="ARBA00022737"/>
    </source>
</evidence>
<dbReference type="HOGENOM" id="CLU_098849_0_0_1"/>
<reference evidence="5" key="1">
    <citation type="journal article" date="2010" name="Genome Biol.">
        <title>Genome sequence of the necrotrophic plant pathogen Pythium ultimum reveals original pathogenicity mechanisms and effector repertoire.</title>
        <authorList>
            <person name="Levesque C.A."/>
            <person name="Brouwer H."/>
            <person name="Cano L."/>
            <person name="Hamilton J.P."/>
            <person name="Holt C."/>
            <person name="Huitema E."/>
            <person name="Raffaele S."/>
            <person name="Robideau G.P."/>
            <person name="Thines M."/>
            <person name="Win J."/>
            <person name="Zerillo M.M."/>
            <person name="Beakes G.W."/>
            <person name="Boore J.L."/>
            <person name="Busam D."/>
            <person name="Dumas B."/>
            <person name="Ferriera S."/>
            <person name="Fuerstenberg S.I."/>
            <person name="Gachon C.M."/>
            <person name="Gaulin E."/>
            <person name="Govers F."/>
            <person name="Grenville-Briggs L."/>
            <person name="Horner N."/>
            <person name="Hostetler J."/>
            <person name="Jiang R.H."/>
            <person name="Johnson J."/>
            <person name="Krajaejun T."/>
            <person name="Lin H."/>
            <person name="Meijer H.J."/>
            <person name="Moore B."/>
            <person name="Morris P."/>
            <person name="Phuntmart V."/>
            <person name="Puiu D."/>
            <person name="Shetty J."/>
            <person name="Stajich J.E."/>
            <person name="Tripathy S."/>
            <person name="Wawra S."/>
            <person name="van West P."/>
            <person name="Whitty B.R."/>
            <person name="Coutinho P.M."/>
            <person name="Henrissat B."/>
            <person name="Martin F."/>
            <person name="Thomas P.D."/>
            <person name="Tyler B.M."/>
            <person name="De Vries R.P."/>
            <person name="Kamoun S."/>
            <person name="Yandell M."/>
            <person name="Tisserat N."/>
            <person name="Buell C.R."/>
        </authorList>
    </citation>
    <scope>NUCLEOTIDE SEQUENCE</scope>
    <source>
        <strain evidence="5">DAOM:BR144</strain>
    </source>
</reference>
<keyword evidence="5" id="KW-1185">Reference proteome</keyword>
<name>K3WAX0_GLOUD</name>
<dbReference type="STRING" id="431595.K3WAX0"/>
<dbReference type="PANTHER" id="PTHR24171:SF9">
    <property type="entry name" value="ANKYRIN REPEAT DOMAIN-CONTAINING PROTEIN 39"/>
    <property type="match status" value="1"/>
</dbReference>
<dbReference type="Proteomes" id="UP000019132">
    <property type="component" value="Unassembled WGS sequence"/>
</dbReference>
<dbReference type="InterPro" id="IPR036770">
    <property type="entry name" value="Ankyrin_rpt-contain_sf"/>
</dbReference>
<feature type="repeat" description="ANK" evidence="3">
    <location>
        <begin position="76"/>
        <end position="109"/>
    </location>
</feature>
<dbReference type="PANTHER" id="PTHR24171">
    <property type="entry name" value="ANKYRIN REPEAT DOMAIN-CONTAINING PROTEIN 39-RELATED"/>
    <property type="match status" value="1"/>
</dbReference>
<evidence type="ECO:0000313" key="4">
    <source>
        <dbReference type="EnsemblProtists" id="PYU1_T002111"/>
    </source>
</evidence>
<protein>
    <submittedName>
        <fullName evidence="4">Uncharacterized protein</fullName>
    </submittedName>
</protein>
<dbReference type="SMART" id="SM00248">
    <property type="entry name" value="ANK"/>
    <property type="match status" value="4"/>
</dbReference>
<feature type="repeat" description="ANK" evidence="3">
    <location>
        <begin position="143"/>
        <end position="175"/>
    </location>
</feature>
<dbReference type="AlphaFoldDB" id="K3WAX0"/>
<dbReference type="VEuPathDB" id="FungiDB:PYU1_G002109"/>